<dbReference type="Proteomes" id="UP000298663">
    <property type="component" value="Unassembled WGS sequence"/>
</dbReference>
<keyword evidence="2" id="KW-1185">Reference proteome</keyword>
<proteinExistence type="predicted"/>
<name>A0A4U5N6B7_STECR</name>
<evidence type="ECO:0000313" key="1">
    <source>
        <dbReference type="EMBL" id="TKR78058.1"/>
    </source>
</evidence>
<comment type="caution">
    <text evidence="1">The sequence shown here is derived from an EMBL/GenBank/DDBJ whole genome shotgun (WGS) entry which is preliminary data.</text>
</comment>
<reference evidence="1 2" key="2">
    <citation type="journal article" date="2019" name="G3 (Bethesda)">
        <title>Hybrid Assembly of the Genome of the Entomopathogenic Nematode Steinernema carpocapsae Identifies the X-Chromosome.</title>
        <authorList>
            <person name="Serra L."/>
            <person name="Macchietto M."/>
            <person name="Macias-Munoz A."/>
            <person name="McGill C.J."/>
            <person name="Rodriguez I.M."/>
            <person name="Rodriguez B."/>
            <person name="Murad R."/>
            <person name="Mortazavi A."/>
        </authorList>
    </citation>
    <scope>NUCLEOTIDE SEQUENCE [LARGE SCALE GENOMIC DNA]</scope>
    <source>
        <strain evidence="1 2">ALL</strain>
    </source>
</reference>
<sequence>MPSLRVHPGEDVSCDAADNTRDRSLEKYIAKVKKGRRPVCCLKLPVTDRSAAPYLTKRMLWECQQTWRIMSVSV</sequence>
<accession>A0A4U5N6B7</accession>
<organism evidence="1 2">
    <name type="scientific">Steinernema carpocapsae</name>
    <name type="common">Entomopathogenic nematode</name>
    <dbReference type="NCBI Taxonomy" id="34508"/>
    <lineage>
        <taxon>Eukaryota</taxon>
        <taxon>Metazoa</taxon>
        <taxon>Ecdysozoa</taxon>
        <taxon>Nematoda</taxon>
        <taxon>Chromadorea</taxon>
        <taxon>Rhabditida</taxon>
        <taxon>Tylenchina</taxon>
        <taxon>Panagrolaimomorpha</taxon>
        <taxon>Strongyloidoidea</taxon>
        <taxon>Steinernematidae</taxon>
        <taxon>Steinernema</taxon>
    </lineage>
</organism>
<reference evidence="1 2" key="1">
    <citation type="journal article" date="2015" name="Genome Biol.">
        <title>Comparative genomics of Steinernema reveals deeply conserved gene regulatory networks.</title>
        <authorList>
            <person name="Dillman A.R."/>
            <person name="Macchietto M."/>
            <person name="Porter C.F."/>
            <person name="Rogers A."/>
            <person name="Williams B."/>
            <person name="Antoshechkin I."/>
            <person name="Lee M.M."/>
            <person name="Goodwin Z."/>
            <person name="Lu X."/>
            <person name="Lewis E.E."/>
            <person name="Goodrich-Blair H."/>
            <person name="Stock S.P."/>
            <person name="Adams B.J."/>
            <person name="Sternberg P.W."/>
            <person name="Mortazavi A."/>
        </authorList>
    </citation>
    <scope>NUCLEOTIDE SEQUENCE [LARGE SCALE GENOMIC DNA]</scope>
    <source>
        <strain evidence="1 2">ALL</strain>
    </source>
</reference>
<dbReference type="EMBL" id="AZBU02000005">
    <property type="protein sequence ID" value="TKR78058.1"/>
    <property type="molecule type" value="Genomic_DNA"/>
</dbReference>
<gene>
    <name evidence="1" type="ORF">L596_018927</name>
</gene>
<dbReference type="AlphaFoldDB" id="A0A4U5N6B7"/>
<evidence type="ECO:0000313" key="2">
    <source>
        <dbReference type="Proteomes" id="UP000298663"/>
    </source>
</evidence>
<protein>
    <submittedName>
        <fullName evidence="1">Uncharacterized protein</fullName>
    </submittedName>
</protein>